<evidence type="ECO:0000256" key="1">
    <source>
        <dbReference type="SAM" id="Phobius"/>
    </source>
</evidence>
<feature type="transmembrane region" description="Helical" evidence="1">
    <location>
        <begin position="124"/>
        <end position="146"/>
    </location>
</feature>
<feature type="transmembrane region" description="Helical" evidence="1">
    <location>
        <begin position="89"/>
        <end position="112"/>
    </location>
</feature>
<comment type="caution">
    <text evidence="2">The sequence shown here is derived from an EMBL/GenBank/DDBJ whole genome shotgun (WGS) entry which is preliminary data.</text>
</comment>
<dbReference type="AlphaFoldDB" id="A0A9D2J3Q1"/>
<keyword evidence="1" id="KW-1133">Transmembrane helix</keyword>
<organism evidence="2 3">
    <name type="scientific">Candidatus Ruania gallistercoris</name>
    <dbReference type="NCBI Taxonomy" id="2838746"/>
    <lineage>
        <taxon>Bacteria</taxon>
        <taxon>Bacillati</taxon>
        <taxon>Actinomycetota</taxon>
        <taxon>Actinomycetes</taxon>
        <taxon>Micrococcales</taxon>
        <taxon>Ruaniaceae</taxon>
        <taxon>Ruania</taxon>
    </lineage>
</organism>
<protein>
    <submittedName>
        <fullName evidence="2">Uncharacterized protein</fullName>
    </submittedName>
</protein>
<evidence type="ECO:0000313" key="2">
    <source>
        <dbReference type="EMBL" id="HIZ35378.1"/>
    </source>
</evidence>
<proteinExistence type="predicted"/>
<accession>A0A9D2J3Q1</accession>
<reference evidence="2" key="2">
    <citation type="submission" date="2021-04" db="EMBL/GenBank/DDBJ databases">
        <authorList>
            <person name="Gilroy R."/>
        </authorList>
    </citation>
    <scope>NUCLEOTIDE SEQUENCE</scope>
    <source>
        <strain evidence="2">ChiGjej4B4-7305</strain>
    </source>
</reference>
<feature type="transmembrane region" description="Helical" evidence="1">
    <location>
        <begin position="60"/>
        <end position="83"/>
    </location>
</feature>
<name>A0A9D2J3Q1_9MICO</name>
<gene>
    <name evidence="2" type="ORF">H9815_06340</name>
</gene>
<dbReference type="EMBL" id="DXBY01000107">
    <property type="protein sequence ID" value="HIZ35378.1"/>
    <property type="molecule type" value="Genomic_DNA"/>
</dbReference>
<feature type="transmembrane region" description="Helical" evidence="1">
    <location>
        <begin position="20"/>
        <end position="39"/>
    </location>
</feature>
<keyword evidence="1" id="KW-0472">Membrane</keyword>
<evidence type="ECO:0000313" key="3">
    <source>
        <dbReference type="Proteomes" id="UP000824037"/>
    </source>
</evidence>
<sequence>MTAHEQPGGVPGPPRYGTVYGAIAVLALALNGTSFYFGAPNPGGEVYRESLWKMLERPHGMGLALVSLLMIFLMIGLCAYAAIRPVTSATLPVVVTLIALSGAVMLILKVGWGDSDPALDDGGIMLINTALGAALLGIAHTIHLIVWRARSR</sequence>
<keyword evidence="1" id="KW-0812">Transmembrane</keyword>
<dbReference type="Proteomes" id="UP000824037">
    <property type="component" value="Unassembled WGS sequence"/>
</dbReference>
<reference evidence="2" key="1">
    <citation type="journal article" date="2021" name="PeerJ">
        <title>Extensive microbial diversity within the chicken gut microbiome revealed by metagenomics and culture.</title>
        <authorList>
            <person name="Gilroy R."/>
            <person name="Ravi A."/>
            <person name="Getino M."/>
            <person name="Pursley I."/>
            <person name="Horton D.L."/>
            <person name="Alikhan N.F."/>
            <person name="Baker D."/>
            <person name="Gharbi K."/>
            <person name="Hall N."/>
            <person name="Watson M."/>
            <person name="Adriaenssens E.M."/>
            <person name="Foster-Nyarko E."/>
            <person name="Jarju S."/>
            <person name="Secka A."/>
            <person name="Antonio M."/>
            <person name="Oren A."/>
            <person name="Chaudhuri R.R."/>
            <person name="La Ragione R."/>
            <person name="Hildebrand F."/>
            <person name="Pallen M.J."/>
        </authorList>
    </citation>
    <scope>NUCLEOTIDE SEQUENCE</scope>
    <source>
        <strain evidence="2">ChiGjej4B4-7305</strain>
    </source>
</reference>